<dbReference type="RefSeq" id="XP_009263899.1">
    <property type="nucleotide sequence ID" value="XM_009265624.1"/>
</dbReference>
<dbReference type="HOGENOM" id="CLU_099520_0_0_1"/>
<keyword evidence="1" id="KW-0812">Transmembrane</keyword>
<feature type="transmembrane region" description="Helical" evidence="1">
    <location>
        <begin position="184"/>
        <end position="203"/>
    </location>
</feature>
<name>I7AQ14_ENCRO</name>
<proteinExistence type="predicted"/>
<dbReference type="GeneID" id="20520685"/>
<gene>
    <name evidence="2" type="ordered locus">EROM_010580</name>
</gene>
<evidence type="ECO:0000313" key="2">
    <source>
        <dbReference type="EMBL" id="AFN82402.1"/>
    </source>
</evidence>
<evidence type="ECO:0000313" key="3">
    <source>
        <dbReference type="Proteomes" id="UP000010094"/>
    </source>
</evidence>
<dbReference type="Proteomes" id="UP000010094">
    <property type="component" value="Chromosome I"/>
</dbReference>
<dbReference type="EMBL" id="CP003518">
    <property type="protein sequence ID" value="AFN82402.1"/>
    <property type="molecule type" value="Genomic_DNA"/>
</dbReference>
<evidence type="ECO:0000256" key="1">
    <source>
        <dbReference type="SAM" id="Phobius"/>
    </source>
</evidence>
<dbReference type="KEGG" id="ero:EROM_010580"/>
<protein>
    <recommendedName>
        <fullName evidence="4">GOLD domain-containing protein</fullName>
    </recommendedName>
</protein>
<keyword evidence="1" id="KW-0472">Membrane</keyword>
<organism evidence="2 3">
    <name type="scientific">Encephalitozoon romaleae (strain SJ-2008)</name>
    <name type="common">Microsporidian parasite</name>
    <dbReference type="NCBI Taxonomy" id="1178016"/>
    <lineage>
        <taxon>Eukaryota</taxon>
        <taxon>Fungi</taxon>
        <taxon>Fungi incertae sedis</taxon>
        <taxon>Microsporidia</taxon>
        <taxon>Unikaryonidae</taxon>
        <taxon>Encephalitozoon</taxon>
    </lineage>
</organism>
<keyword evidence="1" id="KW-1133">Transmembrane helix</keyword>
<sequence length="219" mass="25388">MFFLFLGHVFSRTLFYLDKSKEVESALRLNGQTVVLMQADLFHKESASYPWKEAKGTSPGIGLSIYKSDGDYKNADPDPKKLTFKDVKRDMSTTFFYTTPETGYYTMVFSLDKDVQGEQALGLAIYEGRPWIPEIVSGTDYQMEWLIRKMSDLLYASKNNFDLQNLDDWDEVEYMILYNSIFKLINGVVLLKIGTVFVTLLYINKKTKEFYVSKKIIKK</sequence>
<accession>I7AQ14</accession>
<keyword evidence="3" id="KW-1185">Reference proteome</keyword>
<dbReference type="AlphaFoldDB" id="I7AQ14"/>
<evidence type="ECO:0008006" key="4">
    <source>
        <dbReference type="Google" id="ProtNLM"/>
    </source>
</evidence>
<reference evidence="2 3" key="1">
    <citation type="journal article" date="2012" name="Proc. Natl. Acad. Sci. U.S.A.">
        <title>Gain and loss of multiple functionally related, horizontally transferred genes in the reduced genomes of two microsporidian parasites.</title>
        <authorList>
            <person name="Pombert J.-F."/>
            <person name="Selman M."/>
            <person name="Burki F."/>
            <person name="Bardell F.T."/>
            <person name="Farinelli L."/>
            <person name="Solter L.F."/>
            <person name="Whitman D.W."/>
            <person name="Weiss L.M."/>
            <person name="Corradi N."/>
            <person name="Keeling P.J."/>
        </authorList>
    </citation>
    <scope>NUCLEOTIDE SEQUENCE [LARGE SCALE GENOMIC DNA]</scope>
    <source>
        <strain evidence="2 3">SJ-2008</strain>
    </source>
</reference>
<dbReference type="OrthoDB" id="2193035at2759"/>
<dbReference type="VEuPathDB" id="MicrosporidiaDB:EROM_010580"/>